<feature type="transmembrane region" description="Helical" evidence="1">
    <location>
        <begin position="222"/>
        <end position="239"/>
    </location>
</feature>
<dbReference type="Proteomes" id="UP000053464">
    <property type="component" value="Unassembled WGS sequence"/>
</dbReference>
<dbReference type="OrthoDB" id="8266279at2"/>
<feature type="transmembrane region" description="Helical" evidence="1">
    <location>
        <begin position="273"/>
        <end position="296"/>
    </location>
</feature>
<protein>
    <recommendedName>
        <fullName evidence="5">DUF2029 domain-containing protein</fullName>
    </recommendedName>
</protein>
<feature type="transmembrane region" description="Helical" evidence="1">
    <location>
        <begin position="303"/>
        <end position="321"/>
    </location>
</feature>
<evidence type="ECO:0000313" key="4">
    <source>
        <dbReference type="Proteomes" id="UP000053464"/>
    </source>
</evidence>
<evidence type="ECO:0008006" key="5">
    <source>
        <dbReference type="Google" id="ProtNLM"/>
    </source>
</evidence>
<keyword evidence="1" id="KW-1133">Transmembrane helix</keyword>
<accession>A0A0G9MXN0</accession>
<feature type="transmembrane region" description="Helical" evidence="1">
    <location>
        <begin position="108"/>
        <end position="131"/>
    </location>
</feature>
<feature type="transmembrane region" description="Helical" evidence="1">
    <location>
        <begin position="333"/>
        <end position="354"/>
    </location>
</feature>
<evidence type="ECO:0000256" key="2">
    <source>
        <dbReference type="SAM" id="SignalP"/>
    </source>
</evidence>
<proteinExistence type="predicted"/>
<evidence type="ECO:0000256" key="1">
    <source>
        <dbReference type="SAM" id="Phobius"/>
    </source>
</evidence>
<reference evidence="3 4" key="1">
    <citation type="submission" date="2015-04" db="EMBL/GenBank/DDBJ databases">
        <title>The draft genome sequence of Erythrobacter luteus KA37.</title>
        <authorList>
            <person name="Zhuang L."/>
            <person name="Liu Y."/>
            <person name="Shao Z."/>
        </authorList>
    </citation>
    <scope>NUCLEOTIDE SEQUENCE [LARGE SCALE GENOMIC DNA]</scope>
    <source>
        <strain evidence="3 4">KA37</strain>
    </source>
</reference>
<sequence>MTFWRDPNPNPLSRLPRWAAVLMLALLAASMAWAALAAVPPAGEPEAISTAQNGAGQGDLALYGRISQRVVAGEDYYAAAVAEQRAGDYPVRPFVTVRLPTLAMLHRWIGLTGTALMLKALWLLTAIALLWRFRGAVSRAETVAVGVFAMLGGAAAAIPAAPLIHELPAGMLLTLSLALYRPHRWWPALLCAALALAFRELAAPFLALWLAFAAWQRRAGEALAVLAVLAAFSLAMILHQQGVEARVLPGDPASQGWSALAGPALPLAALAKLTALLLLPQWLAAPLAILPLVGWLGLGGRTGLFAALWFAGFLGAMAVFARPENFYWVQLTLPTYFAGLAFVPRALADLLAAAGRARLKQS</sequence>
<dbReference type="PATRIC" id="fig|1581420.6.peg.1402"/>
<feature type="transmembrane region" description="Helical" evidence="1">
    <location>
        <begin position="185"/>
        <end position="210"/>
    </location>
</feature>
<feature type="transmembrane region" description="Helical" evidence="1">
    <location>
        <begin position="143"/>
        <end position="165"/>
    </location>
</feature>
<dbReference type="AlphaFoldDB" id="A0A0G9MXN0"/>
<keyword evidence="1" id="KW-0812">Transmembrane</keyword>
<dbReference type="RefSeq" id="WP_047003671.1">
    <property type="nucleotide sequence ID" value="NZ_LBHB01000002.1"/>
</dbReference>
<organism evidence="3 4">
    <name type="scientific">Aurantiacibacter luteus</name>
    <dbReference type="NCBI Taxonomy" id="1581420"/>
    <lineage>
        <taxon>Bacteria</taxon>
        <taxon>Pseudomonadati</taxon>
        <taxon>Pseudomonadota</taxon>
        <taxon>Alphaproteobacteria</taxon>
        <taxon>Sphingomonadales</taxon>
        <taxon>Erythrobacteraceae</taxon>
        <taxon>Aurantiacibacter</taxon>
    </lineage>
</organism>
<keyword evidence="1" id="KW-0472">Membrane</keyword>
<feature type="chain" id="PRO_5002580084" description="DUF2029 domain-containing protein" evidence="2">
    <location>
        <begin position="35"/>
        <end position="362"/>
    </location>
</feature>
<dbReference type="STRING" id="1581420.AAW00_06890"/>
<name>A0A0G9MXN0_9SPHN</name>
<evidence type="ECO:0000313" key="3">
    <source>
        <dbReference type="EMBL" id="KLE34023.1"/>
    </source>
</evidence>
<feature type="signal peptide" evidence="2">
    <location>
        <begin position="1"/>
        <end position="34"/>
    </location>
</feature>
<keyword evidence="4" id="KW-1185">Reference proteome</keyword>
<keyword evidence="2" id="KW-0732">Signal</keyword>
<comment type="caution">
    <text evidence="3">The sequence shown here is derived from an EMBL/GenBank/DDBJ whole genome shotgun (WGS) entry which is preliminary data.</text>
</comment>
<dbReference type="EMBL" id="LBHB01000002">
    <property type="protein sequence ID" value="KLE34023.1"/>
    <property type="molecule type" value="Genomic_DNA"/>
</dbReference>
<gene>
    <name evidence="3" type="ORF">AAW00_06890</name>
</gene>